<dbReference type="Gene3D" id="3.40.1190.10">
    <property type="entry name" value="Mur-like, catalytic domain"/>
    <property type="match status" value="1"/>
</dbReference>
<evidence type="ECO:0000256" key="2">
    <source>
        <dbReference type="ARBA" id="ARBA00004752"/>
    </source>
</evidence>
<dbReference type="AlphaFoldDB" id="A0A5D4T4E7"/>
<name>A0A5D4T4E7_9BACI</name>
<sequence>MKINRVSYLSGPNLYSFRPTICVELDIEELEERPSNTIPGFTDQLLEVLPSLYTHTCSRGYAGGFVERLKEGTWIGHILEHIALEIQHLAGIKVKRGKTITSEKRGIYFVTFDYLEPKSGFYAFEAALKIVQAILNGKETNAESYIQHTSNLFYEYKLGPSTDSIYQAARARKIPVERVGTNSYLRIGTGKKQKSVQATITSQSSYLAVENACDKDMTKTLLKGAGLPVPKGVVISDEFDLLKSAEEIGYPLVIKPLNGRQGQNIITDIKNDSDLLAAFRCVYKEDTQYILERYYKGMDYRFLVVNHELVAASLRLPPTVIGDGVRTISQLIEEENLDPLRGDGHEKAMSKIPLDDRTTVHLEKSGYSLHSVLDVGQTLEVLGNANLSTGGSAIDVTDDVHPDYRKMAVATAAAAGLDVAGIDIISTDVSVAYKKEEAAILEVNAAPGIRMHLYPSKGKSRDVGGAIVDYLFSSREEAAIPVVAVTGTNGKTTTSRLVKHLLQKDNVTVGLTCSDGVWVGDQQLDKGDCSGPISARKVLANPNVDVAVLETARGGMLREGLAFRYCDVGIVTNVSEDHLGLRGVETLDDLQRLKQTIPEVVLPQGACILNADDPMCVKMAPHTNGEVVYFSLSHTNPVVQKAIEDGTKTWYVENGWIMFSEAGKTERFLPVTHIPITINGAARHNIANVLSALAAAYSLGRPFSELRSNIITFLPTEEQNPGRFNVVSVQERTIVVDYAHNPAGLKALFETIDLLKNGRLITVGSAAGDRQDHAICEMGRIIGSYSDIFIIKEEDNLRGRTPGETISLLSRGVEQATSATAVYVHYKELEAMIKGWELSEPGDTLVLLYDQYASIQILLEHIRQVEATRVFEKI</sequence>
<dbReference type="Pfam" id="PF02875">
    <property type="entry name" value="Mur_ligase_C"/>
    <property type="match status" value="1"/>
</dbReference>
<evidence type="ECO:0000256" key="8">
    <source>
        <dbReference type="ARBA" id="ARBA00022598"/>
    </source>
</evidence>
<dbReference type="Pfam" id="PF08245">
    <property type="entry name" value="Mur_ligase_M"/>
    <property type="match status" value="1"/>
</dbReference>
<gene>
    <name evidence="16" type="primary">cphA</name>
    <name evidence="16" type="ORF">FZC76_06000</name>
</gene>
<evidence type="ECO:0000256" key="14">
    <source>
        <dbReference type="PROSITE-ProRule" id="PRU00409"/>
    </source>
</evidence>
<dbReference type="InterPro" id="IPR036615">
    <property type="entry name" value="Mur_ligase_C_dom_sf"/>
</dbReference>
<dbReference type="NCBIfam" id="TIGR02068">
    <property type="entry name" value="cya_phycin_syn"/>
    <property type="match status" value="1"/>
</dbReference>
<dbReference type="InterPro" id="IPR011761">
    <property type="entry name" value="ATP-grasp"/>
</dbReference>
<evidence type="ECO:0000256" key="5">
    <source>
        <dbReference type="ARBA" id="ARBA00012968"/>
    </source>
</evidence>
<evidence type="ECO:0000259" key="15">
    <source>
        <dbReference type="PROSITE" id="PS50975"/>
    </source>
</evidence>
<dbReference type="EMBL" id="VTEV01000002">
    <property type="protein sequence ID" value="TYS69781.1"/>
    <property type="molecule type" value="Genomic_DNA"/>
</dbReference>
<comment type="function">
    <text evidence="1">Catalyzes the ATP-dependent polymerization of arginine and aspartate to multi-L-arginyl-poly-L-aspartic acid (cyanophycin; a water-insoluble reserve polymer).</text>
</comment>
<evidence type="ECO:0000256" key="4">
    <source>
        <dbReference type="ARBA" id="ARBA00011738"/>
    </source>
</evidence>
<dbReference type="InterPro" id="IPR004101">
    <property type="entry name" value="Mur_ligase_C"/>
</dbReference>
<dbReference type="InterPro" id="IPR036565">
    <property type="entry name" value="Mur-like_cat_sf"/>
</dbReference>
<reference evidence="16 17" key="1">
    <citation type="submission" date="2019-08" db="EMBL/GenBank/DDBJ databases">
        <title>Bacillus genomes from the desert of Cuatro Cienegas, Coahuila.</title>
        <authorList>
            <person name="Olmedo-Alvarez G."/>
        </authorList>
    </citation>
    <scope>NUCLEOTIDE SEQUENCE [LARGE SCALE GENOMIC DNA]</scope>
    <source>
        <strain evidence="16 17">CH28_1T</strain>
    </source>
</reference>
<comment type="catalytic activity">
    <reaction evidence="13">
        <text>[L-4-(L-arginin-2-N-yl)aspartate](n) + L-aspartate + ATP = [L-4-(L-arginin-2-N-yl)aspartate](n)-L-aspartate + ADP + phosphate + H(+)</text>
        <dbReference type="Rhea" id="RHEA:13277"/>
        <dbReference type="Rhea" id="RHEA-COMP:13728"/>
        <dbReference type="Rhea" id="RHEA-COMP:13733"/>
        <dbReference type="ChEBI" id="CHEBI:15378"/>
        <dbReference type="ChEBI" id="CHEBI:29991"/>
        <dbReference type="ChEBI" id="CHEBI:30616"/>
        <dbReference type="ChEBI" id="CHEBI:43474"/>
        <dbReference type="ChEBI" id="CHEBI:137986"/>
        <dbReference type="ChEBI" id="CHEBI:137990"/>
        <dbReference type="ChEBI" id="CHEBI:456216"/>
        <dbReference type="EC" id="6.3.2.29"/>
    </reaction>
</comment>
<dbReference type="OrthoDB" id="9803907at2"/>
<dbReference type="EC" id="6.3.2.29" evidence="6"/>
<protein>
    <recommendedName>
        <fullName evidence="7">Cyanophycin synthetase</fullName>
        <ecNumber evidence="6">6.3.2.29</ecNumber>
        <ecNumber evidence="5">6.3.2.30</ecNumber>
    </recommendedName>
    <alternativeName>
        <fullName evidence="11">Cyanophycin synthase</fullName>
    </alternativeName>
</protein>
<evidence type="ECO:0000256" key="10">
    <source>
        <dbReference type="ARBA" id="ARBA00022840"/>
    </source>
</evidence>
<dbReference type="GO" id="GO:0071161">
    <property type="term" value="F:cyanophycin synthetase activity (L-arginine-adding)"/>
    <property type="evidence" value="ECO:0007669"/>
    <property type="project" value="UniProtKB-EC"/>
</dbReference>
<keyword evidence="9 14" id="KW-0547">Nucleotide-binding</keyword>
<dbReference type="SUPFAM" id="SSF56059">
    <property type="entry name" value="Glutathione synthetase ATP-binding domain-like"/>
    <property type="match status" value="1"/>
</dbReference>
<dbReference type="PROSITE" id="PS50975">
    <property type="entry name" value="ATP_GRASP"/>
    <property type="match status" value="1"/>
</dbReference>
<evidence type="ECO:0000256" key="11">
    <source>
        <dbReference type="ARBA" id="ARBA00031353"/>
    </source>
</evidence>
<comment type="subunit">
    <text evidence="4">Homodimer.</text>
</comment>
<dbReference type="PANTHER" id="PTHR23135:SF18">
    <property type="entry name" value="CYANOPHYCIN SYNTHETASE"/>
    <property type="match status" value="1"/>
</dbReference>
<dbReference type="GO" id="GO:0005524">
    <property type="term" value="F:ATP binding"/>
    <property type="evidence" value="ECO:0007669"/>
    <property type="project" value="UniProtKB-UniRule"/>
</dbReference>
<keyword evidence="8 16" id="KW-0436">Ligase</keyword>
<proteinExistence type="inferred from homology"/>
<dbReference type="InterPro" id="IPR011810">
    <property type="entry name" value="Cya_phycin_syn"/>
</dbReference>
<dbReference type="InterPro" id="IPR013651">
    <property type="entry name" value="ATP-grasp_RimK-type"/>
</dbReference>
<evidence type="ECO:0000256" key="9">
    <source>
        <dbReference type="ARBA" id="ARBA00022741"/>
    </source>
</evidence>
<dbReference type="GO" id="GO:0046872">
    <property type="term" value="F:metal ion binding"/>
    <property type="evidence" value="ECO:0007669"/>
    <property type="project" value="InterPro"/>
</dbReference>
<dbReference type="InterPro" id="IPR044019">
    <property type="entry name" value="Cyanophycin_syn_N"/>
</dbReference>
<dbReference type="Pfam" id="PF08443">
    <property type="entry name" value="RimK"/>
    <property type="match status" value="2"/>
</dbReference>
<accession>A0A5D4T4E7</accession>
<comment type="similarity">
    <text evidence="3">In the C-terminal section; belongs to the MurCDEF family.</text>
</comment>
<evidence type="ECO:0000256" key="12">
    <source>
        <dbReference type="ARBA" id="ARBA00048094"/>
    </source>
</evidence>
<evidence type="ECO:0000256" key="3">
    <source>
        <dbReference type="ARBA" id="ARBA00009060"/>
    </source>
</evidence>
<dbReference type="NCBIfam" id="NF010623">
    <property type="entry name" value="PRK14016.1"/>
    <property type="match status" value="1"/>
</dbReference>
<dbReference type="GO" id="GO:0071160">
    <property type="term" value="F:cyanophycin synthetase activity (L-aspartate-adding)"/>
    <property type="evidence" value="ECO:0007669"/>
    <property type="project" value="UniProtKB-EC"/>
</dbReference>
<dbReference type="Proteomes" id="UP000322524">
    <property type="component" value="Unassembled WGS sequence"/>
</dbReference>
<dbReference type="Gene3D" id="3.30.470.20">
    <property type="entry name" value="ATP-grasp fold, B domain"/>
    <property type="match status" value="2"/>
</dbReference>
<evidence type="ECO:0000256" key="7">
    <source>
        <dbReference type="ARBA" id="ARBA00022036"/>
    </source>
</evidence>
<evidence type="ECO:0000256" key="13">
    <source>
        <dbReference type="ARBA" id="ARBA00048425"/>
    </source>
</evidence>
<dbReference type="EC" id="6.3.2.30" evidence="5"/>
<dbReference type="PANTHER" id="PTHR23135">
    <property type="entry name" value="MUR LIGASE FAMILY MEMBER"/>
    <property type="match status" value="1"/>
</dbReference>
<feature type="domain" description="ATP-grasp" evidence="15">
    <location>
        <begin position="219"/>
        <end position="472"/>
    </location>
</feature>
<dbReference type="RefSeq" id="WP_148987342.1">
    <property type="nucleotide sequence ID" value="NZ_VTEV01000002.1"/>
</dbReference>
<evidence type="ECO:0000313" key="16">
    <source>
        <dbReference type="EMBL" id="TYS69781.1"/>
    </source>
</evidence>
<comment type="pathway">
    <text evidence="2">Cell wall biogenesis; peptidoglycan biosynthesis.</text>
</comment>
<dbReference type="Pfam" id="PF18921">
    <property type="entry name" value="Cyanophycin_syn"/>
    <property type="match status" value="1"/>
</dbReference>
<evidence type="ECO:0000313" key="17">
    <source>
        <dbReference type="Proteomes" id="UP000322524"/>
    </source>
</evidence>
<dbReference type="InterPro" id="IPR013221">
    <property type="entry name" value="Mur_ligase_cen"/>
</dbReference>
<dbReference type="SUPFAM" id="SSF53244">
    <property type="entry name" value="MurD-like peptide ligases, peptide-binding domain"/>
    <property type="match status" value="1"/>
</dbReference>
<comment type="catalytic activity">
    <reaction evidence="12">
        <text>[L-4-(L-arginin-2-N-yl)aspartate](n)-L-aspartate + L-arginine + ATP = [L-4-(L-arginin-2-N-yl)aspartate](n+1) + ADP + phosphate + H(+)</text>
        <dbReference type="Rhea" id="RHEA:23888"/>
        <dbReference type="Rhea" id="RHEA-COMP:13732"/>
        <dbReference type="Rhea" id="RHEA-COMP:13733"/>
        <dbReference type="ChEBI" id="CHEBI:15378"/>
        <dbReference type="ChEBI" id="CHEBI:30616"/>
        <dbReference type="ChEBI" id="CHEBI:32682"/>
        <dbReference type="ChEBI" id="CHEBI:43474"/>
        <dbReference type="ChEBI" id="CHEBI:137986"/>
        <dbReference type="ChEBI" id="CHEBI:137990"/>
        <dbReference type="ChEBI" id="CHEBI:456216"/>
        <dbReference type="EC" id="6.3.2.30"/>
    </reaction>
</comment>
<dbReference type="SUPFAM" id="SSF53623">
    <property type="entry name" value="MurD-like peptide ligases, catalytic domain"/>
    <property type="match status" value="1"/>
</dbReference>
<keyword evidence="10 14" id="KW-0067">ATP-binding</keyword>
<evidence type="ECO:0000256" key="6">
    <source>
        <dbReference type="ARBA" id="ARBA00013005"/>
    </source>
</evidence>
<organism evidence="16 17">
    <name type="scientific">Sutcliffiella horikoshii</name>
    <dbReference type="NCBI Taxonomy" id="79883"/>
    <lineage>
        <taxon>Bacteria</taxon>
        <taxon>Bacillati</taxon>
        <taxon>Bacillota</taxon>
        <taxon>Bacilli</taxon>
        <taxon>Bacillales</taxon>
        <taxon>Bacillaceae</taxon>
        <taxon>Sutcliffiella</taxon>
    </lineage>
</organism>
<comment type="caution">
    <text evidence="16">The sequence shown here is derived from an EMBL/GenBank/DDBJ whole genome shotgun (WGS) entry which is preliminary data.</text>
</comment>
<evidence type="ECO:0000256" key="1">
    <source>
        <dbReference type="ARBA" id="ARBA00003184"/>
    </source>
</evidence>
<dbReference type="Gene3D" id="3.90.190.20">
    <property type="entry name" value="Mur ligase, C-terminal domain"/>
    <property type="match status" value="1"/>
</dbReference>